<dbReference type="OrthoDB" id="2428875at2"/>
<evidence type="ECO:0008006" key="3">
    <source>
        <dbReference type="Google" id="ProtNLM"/>
    </source>
</evidence>
<sequence>MKIYTVTPHVDADGWFVKMEDTAPVDLYDTRAEAVEKGEEMAKENRPAKLIIYDRQDKKEEERTY</sequence>
<dbReference type="InterPro" id="IPR018691">
    <property type="entry name" value="DUF2188"/>
</dbReference>
<organism evidence="1 2">
    <name type="scientific">Bacillus swezeyi</name>
    <dbReference type="NCBI Taxonomy" id="1925020"/>
    <lineage>
        <taxon>Bacteria</taxon>
        <taxon>Bacillati</taxon>
        <taxon>Bacillota</taxon>
        <taxon>Bacilli</taxon>
        <taxon>Bacillales</taxon>
        <taxon>Bacillaceae</taxon>
        <taxon>Bacillus</taxon>
    </lineage>
</organism>
<accession>A0A1R1QQV2</accession>
<name>A0A1R1QQV2_9BACI</name>
<gene>
    <name evidence="1" type="ORF">BW143_07375</name>
</gene>
<evidence type="ECO:0000313" key="2">
    <source>
        <dbReference type="Proteomes" id="UP000187367"/>
    </source>
</evidence>
<dbReference type="GeneID" id="92792229"/>
<keyword evidence="2" id="KW-1185">Reference proteome</keyword>
<accession>A0A1R1S1Z3</accession>
<evidence type="ECO:0000313" key="1">
    <source>
        <dbReference type="EMBL" id="OMI07014.1"/>
    </source>
</evidence>
<comment type="caution">
    <text evidence="1">The sequence shown here is derived from an EMBL/GenBank/DDBJ whole genome shotgun (WGS) entry which is preliminary data.</text>
</comment>
<dbReference type="EMBL" id="MTJL01000011">
    <property type="protein sequence ID" value="OMI07014.1"/>
    <property type="molecule type" value="Genomic_DNA"/>
</dbReference>
<reference evidence="1 2" key="1">
    <citation type="submission" date="2017-01" db="EMBL/GenBank/DDBJ databases">
        <title>Bacillus phylogenomics.</title>
        <authorList>
            <person name="Dunlap C."/>
        </authorList>
    </citation>
    <scope>NUCLEOTIDE SEQUENCE [LARGE SCALE GENOMIC DNA]</scope>
    <source>
        <strain evidence="1 2">NRRL B-41282</strain>
    </source>
</reference>
<dbReference type="Proteomes" id="UP000187367">
    <property type="component" value="Unassembled WGS sequence"/>
</dbReference>
<dbReference type="Pfam" id="PF09954">
    <property type="entry name" value="DUF2188"/>
    <property type="match status" value="1"/>
</dbReference>
<protein>
    <recommendedName>
        <fullName evidence="3">DUF2188 domain-containing protein</fullName>
    </recommendedName>
</protein>
<dbReference type="AlphaFoldDB" id="A0A1R1QQV2"/>
<proteinExistence type="predicted"/>
<dbReference type="RefSeq" id="WP_076760129.1">
    <property type="nucleotide sequence ID" value="NZ_CP133085.1"/>
</dbReference>